<evidence type="ECO:0000256" key="4">
    <source>
        <dbReference type="ARBA" id="ARBA00035656"/>
    </source>
</evidence>
<evidence type="ECO:0000256" key="5">
    <source>
        <dbReference type="ARBA" id="ARBA00035693"/>
    </source>
</evidence>
<gene>
    <name evidence="6" type="ORF">ODALV1_LOCUS12347</name>
</gene>
<protein>
    <recommendedName>
        <fullName evidence="5">Cilia-and flagella-associated protein 96</fullName>
    </recommendedName>
</protein>
<evidence type="ECO:0000256" key="1">
    <source>
        <dbReference type="ARBA" id="ARBA00004300"/>
    </source>
</evidence>
<comment type="caution">
    <text evidence="6">The sequence shown here is derived from an EMBL/GenBank/DDBJ whole genome shotgun (WGS) entry which is preliminary data.</text>
</comment>
<keyword evidence="2" id="KW-0963">Cytoplasm</keyword>
<reference evidence="6 7" key="1">
    <citation type="submission" date="2024-08" db="EMBL/GenBank/DDBJ databases">
        <authorList>
            <person name="Cucini C."/>
            <person name="Frati F."/>
        </authorList>
    </citation>
    <scope>NUCLEOTIDE SEQUENCE [LARGE SCALE GENOMIC DNA]</scope>
</reference>
<proteinExistence type="inferred from homology"/>
<comment type="subcellular location">
    <subcellularLocation>
        <location evidence="1">Cytoplasm</location>
        <location evidence="1">Cytoskeleton</location>
        <location evidence="1">Microtubule organizing center</location>
        <location evidence="1">Centrosome</location>
    </subcellularLocation>
</comment>
<dbReference type="InterPro" id="IPR029358">
    <property type="entry name" value="CFAP96"/>
</dbReference>
<evidence type="ECO:0000256" key="3">
    <source>
        <dbReference type="ARBA" id="ARBA00023212"/>
    </source>
</evidence>
<organism evidence="6 7">
    <name type="scientific">Orchesella dallaii</name>
    <dbReference type="NCBI Taxonomy" id="48710"/>
    <lineage>
        <taxon>Eukaryota</taxon>
        <taxon>Metazoa</taxon>
        <taxon>Ecdysozoa</taxon>
        <taxon>Arthropoda</taxon>
        <taxon>Hexapoda</taxon>
        <taxon>Collembola</taxon>
        <taxon>Entomobryomorpha</taxon>
        <taxon>Entomobryoidea</taxon>
        <taxon>Orchesellidae</taxon>
        <taxon>Orchesellinae</taxon>
        <taxon>Orchesella</taxon>
    </lineage>
</organism>
<accession>A0ABP1QKD4</accession>
<evidence type="ECO:0000313" key="6">
    <source>
        <dbReference type="EMBL" id="CAL8106403.1"/>
    </source>
</evidence>
<evidence type="ECO:0000313" key="7">
    <source>
        <dbReference type="Proteomes" id="UP001642540"/>
    </source>
</evidence>
<dbReference type="PANTHER" id="PTHR31144:SF1">
    <property type="entry name" value="UPF0602 PROTEIN C4ORF47"/>
    <property type="match status" value="1"/>
</dbReference>
<keyword evidence="7" id="KW-1185">Reference proteome</keyword>
<evidence type="ECO:0000256" key="2">
    <source>
        <dbReference type="ARBA" id="ARBA00022490"/>
    </source>
</evidence>
<comment type="similarity">
    <text evidence="4">Belongs to the CFAP96 family.</text>
</comment>
<keyword evidence="3" id="KW-0206">Cytoskeleton</keyword>
<dbReference type="Pfam" id="PF15239">
    <property type="entry name" value="CFAP96-like"/>
    <property type="match status" value="1"/>
</dbReference>
<dbReference type="EMBL" id="CAXLJM020000038">
    <property type="protein sequence ID" value="CAL8106403.1"/>
    <property type="molecule type" value="Genomic_DNA"/>
</dbReference>
<sequence>MGDERTDLEKVGQFVDGPYDTDVTLFRPDIVALMGRDGPQKDDPLRLGGPFPIIPGHKLKAATNDWTFSPFLYLWEEEPYTDPGSWRKEYKKEKDEKIIGDTPFISTVGEKKMNGLGTYYGTFITEMEAMSPETRTETDTRLQGVPNFLTNPGKKGTGYGYLDITINPWPEYMEDPAFDHYEAHRKMREEFESSVLGEKWVPGGSANEFFDPNPYRDDNDPDGSTPTYDWDRLIPPPEPDGPIFLYSNHTKKINGNKDVIPPLERFPSYDPSSPWEVVPVNVFRQFARDDDKPEWKPQFGNRTRQQRSTICYNINLWVNATNFHIY</sequence>
<dbReference type="Proteomes" id="UP001642540">
    <property type="component" value="Unassembled WGS sequence"/>
</dbReference>
<dbReference type="PANTHER" id="PTHR31144">
    <property type="entry name" value="UPF0602 PROTEIN C4ORF47"/>
    <property type="match status" value="1"/>
</dbReference>
<name>A0ABP1QKD4_9HEXA</name>